<evidence type="ECO:0000313" key="1">
    <source>
        <dbReference type="EMBL" id="GHI81135.1"/>
    </source>
</evidence>
<gene>
    <name evidence="1" type="ORF">Sspor_66960</name>
</gene>
<dbReference type="Gene3D" id="1.25.10.10">
    <property type="entry name" value="Leucine-rich Repeat Variant"/>
    <property type="match status" value="1"/>
</dbReference>
<evidence type="ECO:0000313" key="2">
    <source>
        <dbReference type="Proteomes" id="UP000608522"/>
    </source>
</evidence>
<name>A0ABQ3TMF1_9ACTN</name>
<dbReference type="SUPFAM" id="SSF48371">
    <property type="entry name" value="ARM repeat"/>
    <property type="match status" value="1"/>
</dbReference>
<dbReference type="RefSeq" id="WP_202202340.1">
    <property type="nucleotide sequence ID" value="NZ_BAAATO010000014.1"/>
</dbReference>
<evidence type="ECO:0008006" key="3">
    <source>
        <dbReference type="Google" id="ProtNLM"/>
    </source>
</evidence>
<dbReference type="Pfam" id="PF13646">
    <property type="entry name" value="HEAT_2"/>
    <property type="match status" value="1"/>
</dbReference>
<keyword evidence="2" id="KW-1185">Reference proteome</keyword>
<dbReference type="InterPro" id="IPR011989">
    <property type="entry name" value="ARM-like"/>
</dbReference>
<protein>
    <recommendedName>
        <fullName evidence="3">HEAT repeat protein</fullName>
    </recommendedName>
</protein>
<proteinExistence type="predicted"/>
<reference evidence="2" key="1">
    <citation type="submission" date="2023-07" db="EMBL/GenBank/DDBJ databases">
        <title>Whole genome shotgun sequence of Streptomyces spororaveus NBRC 15456.</title>
        <authorList>
            <person name="Komaki H."/>
            <person name="Tamura T."/>
        </authorList>
    </citation>
    <scope>NUCLEOTIDE SEQUENCE [LARGE SCALE GENOMIC DNA]</scope>
    <source>
        <strain evidence="2">NBRC 15456</strain>
    </source>
</reference>
<accession>A0ABQ3TMF1</accession>
<comment type="caution">
    <text evidence="1">The sequence shown here is derived from an EMBL/GenBank/DDBJ whole genome shotgun (WGS) entry which is preliminary data.</text>
</comment>
<dbReference type="Proteomes" id="UP000608522">
    <property type="component" value="Unassembled WGS sequence"/>
</dbReference>
<sequence length="471" mass="50341">MSAGSRDGRGTERAYARLLTGAAPDGAGFSLPRGAAAEWIGFDHAVRRIHHRSYVTPADVSAAWRLCHRDGRIREAALREPGPVPELVAIRCADWVPAVRERARGLLAAALAADPAGTLRRLTPLVLRLGRREQGAWALERFQAVLGATAGLLGELRGSPDLPTRRFAARLTVDAGLLDARELALLAAGELDPAAARLWTDAALAAMAAGGPDDGAVDTLLGAHGAMVRAAGVTALRRAGRTAEAADHLADRSGTVRACARWLVRQGGGDPYPLYREALAGPGRPSPYAVTGFAECARRPDAPVLRALLEHPDGQVRAAAVAGLRLLDTTDIELLRPLLDDPVPAVAREVGRSLSGSAPLLPVDWLTARIAPDRPPHTRRAAYRLLFARGGVAGLRASTELLTDRDPALRAIAEQRVQSMWSPYGTPDLPVRDPEVGTLLDRCTHLFSDHVMRRMRSRLGLPNRPDPSDGY</sequence>
<dbReference type="InterPro" id="IPR016024">
    <property type="entry name" value="ARM-type_fold"/>
</dbReference>
<dbReference type="EMBL" id="BNED01000005">
    <property type="protein sequence ID" value="GHI81135.1"/>
    <property type="molecule type" value="Genomic_DNA"/>
</dbReference>
<organism evidence="1 2">
    <name type="scientific">Streptomyces spororaveus</name>
    <dbReference type="NCBI Taxonomy" id="284039"/>
    <lineage>
        <taxon>Bacteria</taxon>
        <taxon>Bacillati</taxon>
        <taxon>Actinomycetota</taxon>
        <taxon>Actinomycetes</taxon>
        <taxon>Kitasatosporales</taxon>
        <taxon>Streptomycetaceae</taxon>
        <taxon>Streptomyces</taxon>
    </lineage>
</organism>